<comment type="caution">
    <text evidence="1">The sequence shown here is derived from an EMBL/GenBank/DDBJ whole genome shotgun (WGS) entry which is preliminary data.</text>
</comment>
<reference evidence="1" key="2">
    <citation type="journal article" date="2020" name="Nat. Commun.">
        <title>Large-scale genome sequencing of mycorrhizal fungi provides insights into the early evolution of symbiotic traits.</title>
        <authorList>
            <person name="Miyauchi S."/>
            <person name="Kiss E."/>
            <person name="Kuo A."/>
            <person name="Drula E."/>
            <person name="Kohler A."/>
            <person name="Sanchez-Garcia M."/>
            <person name="Morin E."/>
            <person name="Andreopoulos B."/>
            <person name="Barry K.W."/>
            <person name="Bonito G."/>
            <person name="Buee M."/>
            <person name="Carver A."/>
            <person name="Chen C."/>
            <person name="Cichocki N."/>
            <person name="Clum A."/>
            <person name="Culley D."/>
            <person name="Crous P.W."/>
            <person name="Fauchery L."/>
            <person name="Girlanda M."/>
            <person name="Hayes R.D."/>
            <person name="Keri Z."/>
            <person name="LaButti K."/>
            <person name="Lipzen A."/>
            <person name="Lombard V."/>
            <person name="Magnuson J."/>
            <person name="Maillard F."/>
            <person name="Murat C."/>
            <person name="Nolan M."/>
            <person name="Ohm R.A."/>
            <person name="Pangilinan J."/>
            <person name="Pereira M.F."/>
            <person name="Perotto S."/>
            <person name="Peter M."/>
            <person name="Pfister S."/>
            <person name="Riley R."/>
            <person name="Sitrit Y."/>
            <person name="Stielow J.B."/>
            <person name="Szollosi G."/>
            <person name="Zifcakova L."/>
            <person name="Stursova M."/>
            <person name="Spatafora J.W."/>
            <person name="Tedersoo L."/>
            <person name="Vaario L.M."/>
            <person name="Yamada A."/>
            <person name="Yan M."/>
            <person name="Wang P."/>
            <person name="Xu J."/>
            <person name="Bruns T."/>
            <person name="Baldrian P."/>
            <person name="Vilgalys R."/>
            <person name="Dunand C."/>
            <person name="Henrissat B."/>
            <person name="Grigoriev I.V."/>
            <person name="Hibbett D."/>
            <person name="Nagy L.G."/>
            <person name="Martin F.M."/>
        </authorList>
    </citation>
    <scope>NUCLEOTIDE SEQUENCE</scope>
    <source>
        <strain evidence="1">P2</strain>
    </source>
</reference>
<evidence type="ECO:0000313" key="2">
    <source>
        <dbReference type="Proteomes" id="UP000886501"/>
    </source>
</evidence>
<name>A0ACB6Z1S3_THEGA</name>
<gene>
    <name evidence="1" type="ORF">BDM02DRAFT_3191319</name>
</gene>
<organism evidence="1 2">
    <name type="scientific">Thelephora ganbajun</name>
    <name type="common">Ganba fungus</name>
    <dbReference type="NCBI Taxonomy" id="370292"/>
    <lineage>
        <taxon>Eukaryota</taxon>
        <taxon>Fungi</taxon>
        <taxon>Dikarya</taxon>
        <taxon>Basidiomycota</taxon>
        <taxon>Agaricomycotina</taxon>
        <taxon>Agaricomycetes</taxon>
        <taxon>Thelephorales</taxon>
        <taxon>Thelephoraceae</taxon>
        <taxon>Thelephora</taxon>
    </lineage>
</organism>
<reference evidence="1" key="1">
    <citation type="submission" date="2019-10" db="EMBL/GenBank/DDBJ databases">
        <authorList>
            <consortium name="DOE Joint Genome Institute"/>
            <person name="Kuo A."/>
            <person name="Miyauchi S."/>
            <person name="Kiss E."/>
            <person name="Drula E."/>
            <person name="Kohler A."/>
            <person name="Sanchez-Garcia M."/>
            <person name="Andreopoulos B."/>
            <person name="Barry K.W."/>
            <person name="Bonito G."/>
            <person name="Buee M."/>
            <person name="Carver A."/>
            <person name="Chen C."/>
            <person name="Cichocki N."/>
            <person name="Clum A."/>
            <person name="Culley D."/>
            <person name="Crous P.W."/>
            <person name="Fauchery L."/>
            <person name="Girlanda M."/>
            <person name="Hayes R."/>
            <person name="Keri Z."/>
            <person name="Labutti K."/>
            <person name="Lipzen A."/>
            <person name="Lombard V."/>
            <person name="Magnuson J."/>
            <person name="Maillard F."/>
            <person name="Morin E."/>
            <person name="Murat C."/>
            <person name="Nolan M."/>
            <person name="Ohm R."/>
            <person name="Pangilinan J."/>
            <person name="Pereira M."/>
            <person name="Perotto S."/>
            <person name="Peter M."/>
            <person name="Riley R."/>
            <person name="Sitrit Y."/>
            <person name="Stielow B."/>
            <person name="Szollosi G."/>
            <person name="Zifcakova L."/>
            <person name="Stursova M."/>
            <person name="Spatafora J.W."/>
            <person name="Tedersoo L."/>
            <person name="Vaario L.-M."/>
            <person name="Yamada A."/>
            <person name="Yan M."/>
            <person name="Wang P."/>
            <person name="Xu J."/>
            <person name="Bruns T."/>
            <person name="Baldrian P."/>
            <person name="Vilgalys R."/>
            <person name="Henrissat B."/>
            <person name="Grigoriev I.V."/>
            <person name="Hibbett D."/>
            <person name="Nagy L.G."/>
            <person name="Martin F.M."/>
        </authorList>
    </citation>
    <scope>NUCLEOTIDE SEQUENCE</scope>
    <source>
        <strain evidence="1">P2</strain>
    </source>
</reference>
<evidence type="ECO:0000313" key="1">
    <source>
        <dbReference type="EMBL" id="KAF9643685.1"/>
    </source>
</evidence>
<protein>
    <submittedName>
        <fullName evidence="1">Kinase-like protein</fullName>
    </submittedName>
</protein>
<dbReference type="Proteomes" id="UP000886501">
    <property type="component" value="Unassembled WGS sequence"/>
</dbReference>
<dbReference type="EMBL" id="MU118195">
    <property type="protein sequence ID" value="KAF9643685.1"/>
    <property type="molecule type" value="Genomic_DNA"/>
</dbReference>
<accession>A0ACB6Z1S3</accession>
<proteinExistence type="predicted"/>
<sequence>MSSPSSPTLQQLHRLDASSPNFGDQLSNVLYGQEYQQCILSLQGDDPAWLVDYLDKALEGLDPSSPASRKCLRELRNICGTWGILPTSYTLSADFLDIGSYPLDSGGYGDVYLGVLGGSNVSVKRVRMYVAEGPQKVTRIFCKEAVMWKRLKHPNIVPLLGVTTTPLQLISAWMPGGNLPEYIKAHPNADRLEFLSDVAKGLRYLHSYNAIHGDIKGPNILVDDSGHARISDFGLEVLNEGTYSKAADVFSFAMLMIEVFAGAVPLSDSSSFVAVLALMQGKRPSRPTHPAVTESLWKLMQRCWDHDPRSRPAISEVLQTLLTSDPPAWKRLIIHRSSTDERISLLTSIFSERNEIEMVRHLSRDDAQAFVDVIDETLDRLPHQIHRRCLRYLYRICGHQVLLPKSLQIPLCYDATATPERSSGFADVWKGQHDGREVAAKALRVYSTNDFEQIRRVGPPQFVMFINELTMSHTEVLQGSRVTMIEKRFVMVSEWMDNGNVNEFLKSGHTNVDRLQLLREATTGLIYMHDKGIVHGELKGDNIMIDKDGRACLAEFGLITLIPDQSTFVSSCIESGTLPWMSPELLDPERFGLKRRRPTRESDCYALGMVIYEILSGQVPFATYGPFGTLTKILRGEHPKRPRGEGEKPFTDGIWKVMEICWKREPSDRASAKDVLRRIGGILSPSQPPSPNVDVDAESDSDNQSDTTPSDSQTVER</sequence>
<keyword evidence="2" id="KW-1185">Reference proteome</keyword>